<dbReference type="GO" id="GO:0046872">
    <property type="term" value="F:metal ion binding"/>
    <property type="evidence" value="ECO:0007669"/>
    <property type="project" value="UniProtKB-KW"/>
</dbReference>
<dbReference type="PANTHER" id="PTHR42988">
    <property type="entry name" value="PHOSPHOHYDROLASE"/>
    <property type="match status" value="1"/>
</dbReference>
<feature type="domain" description="Calcineurin-like phosphoesterase" evidence="5">
    <location>
        <begin position="13"/>
        <end position="222"/>
    </location>
</feature>
<dbReference type="InterPro" id="IPR050884">
    <property type="entry name" value="CNP_phosphodiesterase-III"/>
</dbReference>
<reference evidence="6" key="1">
    <citation type="submission" date="2019-02" db="EMBL/GenBank/DDBJ databases">
        <authorList>
            <person name="Gruber-Vodicka R. H."/>
            <person name="Seah K. B. B."/>
        </authorList>
    </citation>
    <scope>NUCLEOTIDE SEQUENCE</scope>
    <source>
        <strain evidence="6">BECK_DK47</strain>
    </source>
</reference>
<evidence type="ECO:0000256" key="3">
    <source>
        <dbReference type="ARBA" id="ARBA00023004"/>
    </source>
</evidence>
<evidence type="ECO:0000256" key="1">
    <source>
        <dbReference type="ARBA" id="ARBA00022723"/>
    </source>
</evidence>
<evidence type="ECO:0000259" key="5">
    <source>
        <dbReference type="Pfam" id="PF00149"/>
    </source>
</evidence>
<proteinExistence type="inferred from homology"/>
<sequence length="277" mass="31087">MNRSSPSVGRTLHVLQFTDSHLLVHEDGLLKGTATWQTFRAVMERLMQTDPRPDFVLATGDLVHDGPRAVYRRLRERLDGLGAPVYVLPGNHDDPVLLADVFRRWIRKTDQGAWNSGGVGEKESGGLVDFGWAVHGNWLIVPLNDVVPGRQHGLLDDRELARMEALLRRHPGHHVLLCLHHHPVPFGRAGMDSIGLRNAERFFSVVDGYPTVRGIVWGHIHNAFEARRGEVLLLGTPSTCFQFDANSEQISPTEGPPGYRRLMLDPDGRIRSHVVWL</sequence>
<accession>A0A450SGD2</accession>
<keyword evidence="2" id="KW-0378">Hydrolase</keyword>
<evidence type="ECO:0000256" key="2">
    <source>
        <dbReference type="ARBA" id="ARBA00022801"/>
    </source>
</evidence>
<dbReference type="Pfam" id="PF00149">
    <property type="entry name" value="Metallophos"/>
    <property type="match status" value="1"/>
</dbReference>
<dbReference type="InterPro" id="IPR004843">
    <property type="entry name" value="Calcineurin-like_PHP"/>
</dbReference>
<dbReference type="SUPFAM" id="SSF56300">
    <property type="entry name" value="Metallo-dependent phosphatases"/>
    <property type="match status" value="1"/>
</dbReference>
<keyword evidence="3" id="KW-0408">Iron</keyword>
<evidence type="ECO:0000313" key="6">
    <source>
        <dbReference type="EMBL" id="VFJ52067.1"/>
    </source>
</evidence>
<name>A0A450SGD2_9GAMM</name>
<dbReference type="Gene3D" id="3.60.21.10">
    <property type="match status" value="1"/>
</dbReference>
<dbReference type="GO" id="GO:0016787">
    <property type="term" value="F:hydrolase activity"/>
    <property type="evidence" value="ECO:0007669"/>
    <property type="project" value="UniProtKB-KW"/>
</dbReference>
<gene>
    <name evidence="6" type="ORF">BECKDK2373B_GA0170837_103533</name>
</gene>
<dbReference type="PANTHER" id="PTHR42988:SF2">
    <property type="entry name" value="CYCLIC NUCLEOTIDE PHOSPHODIESTERASE CBUA0032-RELATED"/>
    <property type="match status" value="1"/>
</dbReference>
<keyword evidence="1" id="KW-0479">Metal-binding</keyword>
<dbReference type="AlphaFoldDB" id="A0A450SGD2"/>
<comment type="similarity">
    <text evidence="4">Belongs to the cyclic nucleotide phosphodiesterase class-III family.</text>
</comment>
<organism evidence="6">
    <name type="scientific">Candidatus Kentrum sp. DK</name>
    <dbReference type="NCBI Taxonomy" id="2126562"/>
    <lineage>
        <taxon>Bacteria</taxon>
        <taxon>Pseudomonadati</taxon>
        <taxon>Pseudomonadota</taxon>
        <taxon>Gammaproteobacteria</taxon>
        <taxon>Candidatus Kentrum</taxon>
    </lineage>
</organism>
<protein>
    <submittedName>
        <fullName evidence="6">Icc protein</fullName>
    </submittedName>
</protein>
<evidence type="ECO:0000256" key="4">
    <source>
        <dbReference type="ARBA" id="ARBA00025742"/>
    </source>
</evidence>
<dbReference type="EMBL" id="CAADEX010000035">
    <property type="protein sequence ID" value="VFJ52067.1"/>
    <property type="molecule type" value="Genomic_DNA"/>
</dbReference>
<dbReference type="InterPro" id="IPR029052">
    <property type="entry name" value="Metallo-depent_PP-like"/>
</dbReference>